<comment type="similarity">
    <text evidence="7">Belongs to the NusA family.</text>
</comment>
<dbReference type="InterPro" id="IPR025249">
    <property type="entry name" value="TF_NusA_KH_1st"/>
</dbReference>
<proteinExistence type="inferred from homology"/>
<keyword evidence="5 7" id="KW-0805">Transcription regulation</keyword>
<keyword evidence="6 7" id="KW-0804">Transcription</keyword>
<dbReference type="SUPFAM" id="SSF50249">
    <property type="entry name" value="Nucleic acid-binding proteins"/>
    <property type="match status" value="1"/>
</dbReference>
<dbReference type="InterPro" id="IPR009019">
    <property type="entry name" value="KH_sf_prok-type"/>
</dbReference>
<dbReference type="CDD" id="cd22529">
    <property type="entry name" value="KH-II_NusA_rpt2"/>
    <property type="match status" value="1"/>
</dbReference>
<dbReference type="CDD" id="cd02134">
    <property type="entry name" value="KH-II_NusA_rpt1"/>
    <property type="match status" value="1"/>
</dbReference>
<dbReference type="FunFam" id="1.10.150.20:FF:000018">
    <property type="entry name" value="Transcription termination/antitermination protein NusA"/>
    <property type="match status" value="1"/>
</dbReference>
<evidence type="ECO:0000256" key="2">
    <source>
        <dbReference type="ARBA" id="ARBA00022490"/>
    </source>
</evidence>
<dbReference type="FunFam" id="3.30.300.20:FF:000005">
    <property type="entry name" value="Transcription termination/antitermination protein NusA"/>
    <property type="match status" value="1"/>
</dbReference>
<evidence type="ECO:0000256" key="4">
    <source>
        <dbReference type="ARBA" id="ARBA00022884"/>
    </source>
</evidence>
<dbReference type="NCBIfam" id="TIGR01954">
    <property type="entry name" value="nusA_Cterm_rpt"/>
    <property type="match status" value="2"/>
</dbReference>
<dbReference type="KEGG" id="mmb:Mmol_0210"/>
<dbReference type="GO" id="GO:0006353">
    <property type="term" value="P:DNA-templated transcription termination"/>
    <property type="evidence" value="ECO:0007669"/>
    <property type="project" value="UniProtKB-UniRule"/>
</dbReference>
<reference evidence="9 10" key="2">
    <citation type="journal article" date="2011" name="J. Bacteriol.">
        <title>Genomes of three methylotrophs from a single niche uncover genetic and metabolic divergence of Methylophilaceae.</title>
        <authorList>
            <person name="Lapidus A."/>
            <person name="Clum A."/>
            <person name="Labutti K."/>
            <person name="Kaluzhnaya M.G."/>
            <person name="Lim S."/>
            <person name="Beck D.A."/>
            <person name="Glavina Del Rio T."/>
            <person name="Nolan M."/>
            <person name="Mavromatis K."/>
            <person name="Huntemann M."/>
            <person name="Lucas S."/>
            <person name="Lidstrom M.E."/>
            <person name="Ivanova N."/>
            <person name="Chistoserdova L."/>
        </authorList>
    </citation>
    <scope>NUCLEOTIDE SEQUENCE [LARGE SCALE GENOMIC DNA]</scope>
    <source>
        <strain evidence="10">JLW8 / ATCC BAA-1282 / DSM 17540</strain>
    </source>
</reference>
<dbReference type="Pfam" id="PF13184">
    <property type="entry name" value="KH_NusA_1st"/>
    <property type="match status" value="1"/>
</dbReference>
<evidence type="ECO:0000256" key="3">
    <source>
        <dbReference type="ARBA" id="ARBA00022814"/>
    </source>
</evidence>
<sequence>MSREILLLVDALAHEKNVDKSVIFTALELALASATKKKHHDDADVRVAIDRESGEYQTFRRWQYVDYDLLENSAYQIDEEDERSKGLTIGDYYEEPLENLEFGRIGAQAAKQVILQKVREAEREQILQDFLARDEKLVTGVIKRMEKGNAIIEVGRIESLLPREQMIPKENLRVGDRVRAYLLRIERSGRGPQLILSRIIPEFLVRLFELEVPEIEEGLLEIRSAARDPGLRSKIAVKSNDQRLDPVGTCVGMRGSRVQAVTGELAGERVDIVLWSMEPAQFVINAMSPAEVSSIVVDEDAHSMDVVVEEEQLALAIGRSGQNVRLASELTGWTLNILTVDQAAQKNQEEYAGVSQLFMEKLDVDEEVAEILVQEGFSTLEEIAYVPLAEMNQIEAFDEDTVEELRKRARAALLTEAIAKEEKVEEAAEDLLTLEGMDDATAHQLAAKGISTMDDLAELAIDELVELTNMDEERAKTLIMTARAPWFK</sequence>
<dbReference type="eggNOG" id="COG0195">
    <property type="taxonomic scope" value="Bacteria"/>
</dbReference>
<dbReference type="InterPro" id="IPR010213">
    <property type="entry name" value="TF_NusA"/>
</dbReference>
<comment type="function">
    <text evidence="7">Participates in both transcription termination and antitermination.</text>
</comment>
<dbReference type="PROSITE" id="PS50084">
    <property type="entry name" value="KH_TYPE_1"/>
    <property type="match status" value="1"/>
</dbReference>
<dbReference type="EMBL" id="CP001672">
    <property type="protein sequence ID" value="ACT47120.1"/>
    <property type="molecule type" value="Genomic_DNA"/>
</dbReference>
<organism evidence="9 10">
    <name type="scientific">Methylotenera mobilis (strain JLW8 / ATCC BAA-1282 / DSM 17540)</name>
    <dbReference type="NCBI Taxonomy" id="583345"/>
    <lineage>
        <taxon>Bacteria</taxon>
        <taxon>Pseudomonadati</taxon>
        <taxon>Pseudomonadota</taxon>
        <taxon>Betaproteobacteria</taxon>
        <taxon>Nitrosomonadales</taxon>
        <taxon>Methylophilaceae</taxon>
        <taxon>Methylotenera</taxon>
    </lineage>
</organism>
<keyword evidence="1 7" id="KW-0806">Transcription termination</keyword>
<accession>C6WSM8</accession>
<keyword evidence="4 7" id="KW-0694">RNA-binding</keyword>
<dbReference type="InterPro" id="IPR058582">
    <property type="entry name" value="KH_NusA_2nd"/>
</dbReference>
<comment type="subcellular location">
    <subcellularLocation>
        <location evidence="7">Cytoplasm</location>
    </subcellularLocation>
</comment>
<keyword evidence="10" id="KW-1185">Reference proteome</keyword>
<dbReference type="GO" id="GO:0005829">
    <property type="term" value="C:cytosol"/>
    <property type="evidence" value="ECO:0007669"/>
    <property type="project" value="TreeGrafter"/>
</dbReference>
<dbReference type="SMART" id="SM00316">
    <property type="entry name" value="S1"/>
    <property type="match status" value="1"/>
</dbReference>
<dbReference type="PANTHER" id="PTHR22648">
    <property type="entry name" value="TRANSCRIPTION TERMINATION FACTOR NUSA"/>
    <property type="match status" value="1"/>
</dbReference>
<dbReference type="GO" id="GO:0031564">
    <property type="term" value="P:transcription antitermination"/>
    <property type="evidence" value="ECO:0007669"/>
    <property type="project" value="UniProtKB-UniRule"/>
</dbReference>
<dbReference type="HOGENOM" id="CLU_029242_0_0_4"/>
<evidence type="ECO:0000256" key="6">
    <source>
        <dbReference type="ARBA" id="ARBA00023163"/>
    </source>
</evidence>
<dbReference type="PANTHER" id="PTHR22648:SF0">
    <property type="entry name" value="TRANSCRIPTION TERMINATION_ANTITERMINATION PROTEIN NUSA"/>
    <property type="match status" value="1"/>
</dbReference>
<dbReference type="Gene3D" id="1.10.150.20">
    <property type="entry name" value="5' to 3' exonuclease, C-terminal subdomain"/>
    <property type="match status" value="2"/>
</dbReference>
<dbReference type="CDD" id="cd04455">
    <property type="entry name" value="S1_NusA"/>
    <property type="match status" value="1"/>
</dbReference>
<keyword evidence="3 7" id="KW-0889">Transcription antitermination</keyword>
<dbReference type="NCBIfam" id="TIGR01953">
    <property type="entry name" value="NusA"/>
    <property type="match status" value="1"/>
</dbReference>
<dbReference type="GO" id="GO:0000166">
    <property type="term" value="F:nucleotide binding"/>
    <property type="evidence" value="ECO:0007669"/>
    <property type="project" value="InterPro"/>
</dbReference>
<evidence type="ECO:0000256" key="5">
    <source>
        <dbReference type="ARBA" id="ARBA00023015"/>
    </source>
</evidence>
<dbReference type="Pfam" id="PF08529">
    <property type="entry name" value="NusA_N"/>
    <property type="match status" value="1"/>
</dbReference>
<dbReference type="RefSeq" id="WP_012777577.1">
    <property type="nucleotide sequence ID" value="NC_012968.1"/>
</dbReference>
<name>C6WSM8_METML</name>
<dbReference type="InterPro" id="IPR010995">
    <property type="entry name" value="DNA_repair_Rad51/TF_NusA_a-hlx"/>
</dbReference>
<dbReference type="GO" id="GO:0003700">
    <property type="term" value="F:DNA-binding transcription factor activity"/>
    <property type="evidence" value="ECO:0007669"/>
    <property type="project" value="InterPro"/>
</dbReference>
<evidence type="ECO:0000313" key="10">
    <source>
        <dbReference type="Proteomes" id="UP000002742"/>
    </source>
</evidence>
<comment type="subunit">
    <text evidence="7">Monomer. Binds directly to the core enzyme of the DNA-dependent RNA polymerase and to nascent RNA.</text>
</comment>
<dbReference type="Pfam" id="PF14520">
    <property type="entry name" value="HHH_5"/>
    <property type="match status" value="1"/>
</dbReference>
<evidence type="ECO:0000256" key="7">
    <source>
        <dbReference type="HAMAP-Rule" id="MF_00945"/>
    </source>
</evidence>
<dbReference type="Gene3D" id="3.30.300.20">
    <property type="match status" value="2"/>
</dbReference>
<keyword evidence="2 7" id="KW-0963">Cytoplasm</keyword>
<dbReference type="STRING" id="583345.Mmol_0210"/>
<evidence type="ECO:0000256" key="1">
    <source>
        <dbReference type="ARBA" id="ARBA00022472"/>
    </source>
</evidence>
<reference evidence="10" key="1">
    <citation type="submission" date="2009-07" db="EMBL/GenBank/DDBJ databases">
        <title>Complete sequence of Methylotenera mobilis JLW8.</title>
        <authorList>
            <consortium name="US DOE Joint Genome Institute"/>
            <person name="Lucas S."/>
            <person name="Copeland A."/>
            <person name="Lapidus A."/>
            <person name="Glavina del Rio T."/>
            <person name="Tice H."/>
            <person name="Bruce D."/>
            <person name="Goodwin L."/>
            <person name="Pitluck S."/>
            <person name="LaButti K.M."/>
            <person name="Clum A."/>
            <person name="Larimer F."/>
            <person name="Land M."/>
            <person name="Hauser L."/>
            <person name="Kyrpides N."/>
            <person name="Mikhailova N."/>
            <person name="Kayluzhnaya M."/>
            <person name="Chistoserdova L."/>
        </authorList>
    </citation>
    <scope>NUCLEOTIDE SEQUENCE [LARGE SCALE GENOMIC DNA]</scope>
    <source>
        <strain evidence="10">JLW8 / ATCC BAA-1282 / DSM 17540</strain>
    </source>
</reference>
<dbReference type="GO" id="GO:0003723">
    <property type="term" value="F:RNA binding"/>
    <property type="evidence" value="ECO:0007669"/>
    <property type="project" value="UniProtKB-UniRule"/>
</dbReference>
<evidence type="ECO:0000313" key="9">
    <source>
        <dbReference type="EMBL" id="ACT47120.1"/>
    </source>
</evidence>
<dbReference type="Gene3D" id="3.30.1480.10">
    <property type="entry name" value="NusA, N-terminal domain"/>
    <property type="match status" value="1"/>
</dbReference>
<dbReference type="Pfam" id="PF00575">
    <property type="entry name" value="S1"/>
    <property type="match status" value="1"/>
</dbReference>
<dbReference type="InterPro" id="IPR036555">
    <property type="entry name" value="NusA_N_sf"/>
</dbReference>
<protein>
    <recommendedName>
        <fullName evidence="7">Transcription termination/antitermination protein NusA</fullName>
    </recommendedName>
</protein>
<dbReference type="Gene3D" id="2.40.50.140">
    <property type="entry name" value="Nucleic acid-binding proteins"/>
    <property type="match status" value="1"/>
</dbReference>
<dbReference type="FunFam" id="3.30.300.20:FF:000002">
    <property type="entry name" value="Transcription termination/antitermination protein NusA"/>
    <property type="match status" value="1"/>
</dbReference>
<dbReference type="Proteomes" id="UP000002742">
    <property type="component" value="Chromosome"/>
</dbReference>
<dbReference type="InterPro" id="IPR015946">
    <property type="entry name" value="KH_dom-like_a/b"/>
</dbReference>
<dbReference type="SUPFAM" id="SSF54814">
    <property type="entry name" value="Prokaryotic type KH domain (KH-domain type II)"/>
    <property type="match status" value="2"/>
</dbReference>
<dbReference type="OrthoDB" id="9807233at2"/>
<dbReference type="Pfam" id="PF26594">
    <property type="entry name" value="KH_NusA_2nd"/>
    <property type="match status" value="1"/>
</dbReference>
<dbReference type="AlphaFoldDB" id="C6WSM8"/>
<evidence type="ECO:0000259" key="8">
    <source>
        <dbReference type="PROSITE" id="PS50126"/>
    </source>
</evidence>
<dbReference type="InterPro" id="IPR012340">
    <property type="entry name" value="NA-bd_OB-fold"/>
</dbReference>
<dbReference type="SUPFAM" id="SSF69705">
    <property type="entry name" value="Transcription factor NusA, N-terminal domain"/>
    <property type="match status" value="1"/>
</dbReference>
<dbReference type="InterPro" id="IPR030842">
    <property type="entry name" value="TF_NusA_bacterial"/>
</dbReference>
<dbReference type="InterPro" id="IPR010214">
    <property type="entry name" value="Tscrpt_termin_fac_NusA_C_rpt"/>
</dbReference>
<dbReference type="InterPro" id="IPR013735">
    <property type="entry name" value="TF_NusA_N"/>
</dbReference>
<dbReference type="InterPro" id="IPR003029">
    <property type="entry name" value="S1_domain"/>
</dbReference>
<feature type="domain" description="S1 motif" evidence="8">
    <location>
        <begin position="135"/>
        <end position="199"/>
    </location>
</feature>
<dbReference type="SUPFAM" id="SSF47794">
    <property type="entry name" value="Rad51 N-terminal domain-like"/>
    <property type="match status" value="2"/>
</dbReference>
<dbReference type="HAMAP" id="MF_00945_B">
    <property type="entry name" value="NusA_B"/>
    <property type="match status" value="1"/>
</dbReference>
<dbReference type="PROSITE" id="PS50126">
    <property type="entry name" value="S1"/>
    <property type="match status" value="1"/>
</dbReference>
<gene>
    <name evidence="7" type="primary">nusA</name>
    <name evidence="9" type="ordered locus">Mmol_0210</name>
</gene>